<name>A0ABS6WU92_9BACT</name>
<accession>A0ABS6WU92</accession>
<protein>
    <submittedName>
        <fullName evidence="2">Uncharacterized protein</fullName>
    </submittedName>
</protein>
<reference evidence="2 3" key="1">
    <citation type="submission" date="2021-07" db="EMBL/GenBank/DDBJ databases">
        <title>Hymenobacter profundi sp. nov., isolated from deep-sea water.</title>
        <authorList>
            <person name="Kim M.K."/>
        </authorList>
    </citation>
    <scope>NUCLEOTIDE SEQUENCE [LARGE SCALE GENOMIC DNA]</scope>
    <source>
        <strain evidence="2 3">M2</strain>
    </source>
</reference>
<keyword evidence="3" id="KW-1185">Reference proteome</keyword>
<organism evidence="2 3">
    <name type="scientific">Hymenobacter profundi</name>
    <dbReference type="NCBI Taxonomy" id="1982110"/>
    <lineage>
        <taxon>Bacteria</taxon>
        <taxon>Pseudomonadati</taxon>
        <taxon>Bacteroidota</taxon>
        <taxon>Cytophagia</taxon>
        <taxon>Cytophagales</taxon>
        <taxon>Hymenobacteraceae</taxon>
        <taxon>Hymenobacter</taxon>
    </lineage>
</organism>
<evidence type="ECO:0000313" key="3">
    <source>
        <dbReference type="Proteomes" id="UP000826188"/>
    </source>
</evidence>
<comment type="caution">
    <text evidence="2">The sequence shown here is derived from an EMBL/GenBank/DDBJ whole genome shotgun (WGS) entry which is preliminary data.</text>
</comment>
<dbReference type="Proteomes" id="UP000826188">
    <property type="component" value="Unassembled WGS sequence"/>
</dbReference>
<feature type="region of interest" description="Disordered" evidence="1">
    <location>
        <begin position="21"/>
        <end position="55"/>
    </location>
</feature>
<evidence type="ECO:0000256" key="1">
    <source>
        <dbReference type="SAM" id="MobiDB-lite"/>
    </source>
</evidence>
<feature type="compositionally biased region" description="Basic and acidic residues" evidence="1">
    <location>
        <begin position="24"/>
        <end position="35"/>
    </location>
</feature>
<sequence length="55" mass="5934">MGMHQAQGLLVAGKAFLLVNLPPHPHEEAPGHDHPQQQQPRQAPVGRTEQGPKNG</sequence>
<evidence type="ECO:0000313" key="2">
    <source>
        <dbReference type="EMBL" id="MBW3127148.1"/>
    </source>
</evidence>
<dbReference type="EMBL" id="JAHWGL010000002">
    <property type="protein sequence ID" value="MBW3127148.1"/>
    <property type="molecule type" value="Genomic_DNA"/>
</dbReference>
<gene>
    <name evidence="2" type="ORF">KYK14_01165</name>
</gene>
<proteinExistence type="predicted"/>